<dbReference type="SMART" id="SM00354">
    <property type="entry name" value="HTH_LACI"/>
    <property type="match status" value="1"/>
</dbReference>
<sequence length="339" mass="36057">MRRPTIMDVARAAGVSKGAVSYALNGRPGVSEATRARILAVARELGWAPSNPARALAPGGRVGAIGMVVDRPARSLGIEPFFMRLVSGIETELTSSGIDLMLQVTEDVAAELAVYRRWATERRVDGVIMVDLRVEDPRPALARDLPLPAVILGGPEGTGGVPCLYTDDAVSVREVVHYLAALGHRRIVRVAGPEFFAHTRSRTEAFREAARLAGVAEARTVHADYTGEEGARVTRRLLATADPPTALVYDNDLMAVAALGVASEMGVDVPGRLSIVAWDDSALCRLVRPSLTAIARDVVGNGREAARMLGGLLAEERVDDVETPPGELRPRGSTGPLSH</sequence>
<dbReference type="SUPFAM" id="SSF47413">
    <property type="entry name" value="lambda repressor-like DNA-binding domains"/>
    <property type="match status" value="1"/>
</dbReference>
<evidence type="ECO:0000256" key="2">
    <source>
        <dbReference type="ARBA" id="ARBA00023125"/>
    </source>
</evidence>
<evidence type="ECO:0000313" key="7">
    <source>
        <dbReference type="Proteomes" id="UP000467124"/>
    </source>
</evidence>
<gene>
    <name evidence="6" type="ORF">GTW20_06355</name>
</gene>
<evidence type="ECO:0000256" key="1">
    <source>
        <dbReference type="ARBA" id="ARBA00023015"/>
    </source>
</evidence>
<dbReference type="GeneID" id="91391554"/>
<dbReference type="InterPro" id="IPR010982">
    <property type="entry name" value="Lambda_DNA-bd_dom_sf"/>
</dbReference>
<comment type="caution">
    <text evidence="6">The sequence shown here is derived from an EMBL/GenBank/DDBJ whole genome shotgun (WGS) entry which is preliminary data.</text>
</comment>
<dbReference type="AlphaFoldDB" id="A0A7K2IPU9"/>
<dbReference type="Gene3D" id="3.40.50.2300">
    <property type="match status" value="2"/>
</dbReference>
<dbReference type="CDD" id="cd06267">
    <property type="entry name" value="PBP1_LacI_sugar_binding-like"/>
    <property type="match status" value="1"/>
</dbReference>
<proteinExistence type="predicted"/>
<evidence type="ECO:0000256" key="3">
    <source>
        <dbReference type="ARBA" id="ARBA00023163"/>
    </source>
</evidence>
<keyword evidence="1" id="KW-0805">Transcription regulation</keyword>
<dbReference type="PROSITE" id="PS50932">
    <property type="entry name" value="HTH_LACI_2"/>
    <property type="match status" value="1"/>
</dbReference>
<keyword evidence="2" id="KW-0238">DNA-binding</keyword>
<feature type="region of interest" description="Disordered" evidence="4">
    <location>
        <begin position="316"/>
        <end position="339"/>
    </location>
</feature>
<dbReference type="Gene3D" id="1.10.260.40">
    <property type="entry name" value="lambda repressor-like DNA-binding domains"/>
    <property type="match status" value="1"/>
</dbReference>
<dbReference type="InterPro" id="IPR046335">
    <property type="entry name" value="LacI/GalR-like_sensor"/>
</dbReference>
<keyword evidence="3" id="KW-0804">Transcription</keyword>
<dbReference type="InterPro" id="IPR028082">
    <property type="entry name" value="Peripla_BP_I"/>
</dbReference>
<dbReference type="PANTHER" id="PTHR30146">
    <property type="entry name" value="LACI-RELATED TRANSCRIPTIONAL REPRESSOR"/>
    <property type="match status" value="1"/>
</dbReference>
<dbReference type="EMBL" id="WWHY01000001">
    <property type="protein sequence ID" value="MYR31906.1"/>
    <property type="molecule type" value="Genomic_DNA"/>
</dbReference>
<dbReference type="GO" id="GO:0003700">
    <property type="term" value="F:DNA-binding transcription factor activity"/>
    <property type="evidence" value="ECO:0007669"/>
    <property type="project" value="TreeGrafter"/>
</dbReference>
<name>A0A7K2IPU9_9ACTN</name>
<feature type="domain" description="HTH lacI-type" evidence="5">
    <location>
        <begin position="4"/>
        <end position="58"/>
    </location>
</feature>
<dbReference type="CDD" id="cd01392">
    <property type="entry name" value="HTH_LacI"/>
    <property type="match status" value="1"/>
</dbReference>
<evidence type="ECO:0000259" key="5">
    <source>
        <dbReference type="PROSITE" id="PS50932"/>
    </source>
</evidence>
<reference evidence="6 7" key="1">
    <citation type="journal article" date="2019" name="Nat. Commun.">
        <title>The antimicrobial potential of Streptomyces from insect microbiomes.</title>
        <authorList>
            <person name="Chevrette M.G."/>
            <person name="Carlson C.M."/>
            <person name="Ortega H.E."/>
            <person name="Thomas C."/>
            <person name="Ananiev G.E."/>
            <person name="Barns K.J."/>
            <person name="Book A.J."/>
            <person name="Cagnazzo J."/>
            <person name="Carlos C."/>
            <person name="Flanigan W."/>
            <person name="Grubbs K.J."/>
            <person name="Horn H.A."/>
            <person name="Hoffmann F.M."/>
            <person name="Klassen J.L."/>
            <person name="Knack J.J."/>
            <person name="Lewin G.R."/>
            <person name="McDonald B.R."/>
            <person name="Muller L."/>
            <person name="Melo W.G.P."/>
            <person name="Pinto-Tomas A.A."/>
            <person name="Schmitz A."/>
            <person name="Wendt-Pienkowski E."/>
            <person name="Wildman S."/>
            <person name="Zhao M."/>
            <person name="Zhang F."/>
            <person name="Bugni T.S."/>
            <person name="Andes D.R."/>
            <person name="Pupo M.T."/>
            <person name="Currie C.R."/>
        </authorList>
    </citation>
    <scope>NUCLEOTIDE SEQUENCE [LARGE SCALE GENOMIC DNA]</scope>
    <source>
        <strain evidence="6 7">SID5840</strain>
    </source>
</reference>
<evidence type="ECO:0000313" key="6">
    <source>
        <dbReference type="EMBL" id="MYR31906.1"/>
    </source>
</evidence>
<dbReference type="SUPFAM" id="SSF53822">
    <property type="entry name" value="Periplasmic binding protein-like I"/>
    <property type="match status" value="1"/>
</dbReference>
<dbReference type="PROSITE" id="PS00356">
    <property type="entry name" value="HTH_LACI_1"/>
    <property type="match status" value="1"/>
</dbReference>
<evidence type="ECO:0000256" key="4">
    <source>
        <dbReference type="SAM" id="MobiDB-lite"/>
    </source>
</evidence>
<dbReference type="Proteomes" id="UP000467124">
    <property type="component" value="Unassembled WGS sequence"/>
</dbReference>
<dbReference type="Pfam" id="PF00356">
    <property type="entry name" value="LacI"/>
    <property type="match status" value="1"/>
</dbReference>
<dbReference type="InterPro" id="IPR000843">
    <property type="entry name" value="HTH_LacI"/>
</dbReference>
<accession>A0A7K2IPU9</accession>
<organism evidence="6 7">
    <name type="scientific">Nocardiopsis alba</name>
    <dbReference type="NCBI Taxonomy" id="53437"/>
    <lineage>
        <taxon>Bacteria</taxon>
        <taxon>Bacillati</taxon>
        <taxon>Actinomycetota</taxon>
        <taxon>Actinomycetes</taxon>
        <taxon>Streptosporangiales</taxon>
        <taxon>Nocardiopsidaceae</taxon>
        <taxon>Nocardiopsis</taxon>
    </lineage>
</organism>
<dbReference type="RefSeq" id="WP_017533572.1">
    <property type="nucleotide sequence ID" value="NZ_BAZE01000005.1"/>
</dbReference>
<dbReference type="GO" id="GO:0000976">
    <property type="term" value="F:transcription cis-regulatory region binding"/>
    <property type="evidence" value="ECO:0007669"/>
    <property type="project" value="TreeGrafter"/>
</dbReference>
<protein>
    <submittedName>
        <fullName evidence="6">Substrate-binding domain-containing protein</fullName>
    </submittedName>
</protein>
<dbReference type="PANTHER" id="PTHR30146:SF155">
    <property type="entry name" value="ALANINE RACEMASE"/>
    <property type="match status" value="1"/>
</dbReference>
<dbReference type="Pfam" id="PF13377">
    <property type="entry name" value="Peripla_BP_3"/>
    <property type="match status" value="1"/>
</dbReference>